<dbReference type="AlphaFoldDB" id="A0A369CB33"/>
<dbReference type="Proteomes" id="UP000252707">
    <property type="component" value="Unassembled WGS sequence"/>
</dbReference>
<proteinExistence type="predicted"/>
<keyword evidence="2" id="KW-1185">Reference proteome</keyword>
<dbReference type="Gene3D" id="3.60.20.40">
    <property type="match status" value="1"/>
</dbReference>
<sequence length="548" mass="58352">MAGELNHPNGNNKENFMLNTTRALGGMAVAPHALAAQAGRDVLREGGNALEAAIAMAASLAVHYPHMTGLGGDSFWLLAAPGGEVQAIDACGRTPQTLTPDFYRQRGHQAIPVRGPLAANTVAGTVSGWDAAYTLSREQWGGSLPLERLLADAIHHARTGIPVTASQARNTARFRAGLEPQPGFAETYLPGGVVPAAGDLLRQPRLAATLERLAAAGLDDFYRGELAAAIAADLEAVGSPVGAADLAAHHAELTAPLELPGRLGTLYNMPPPTQGVASLAILGLYERKHTDSLAPESADYVHLLVEATKQAFRLRDRHVRDPRDMATPAEELIDPIHLDRVANLVDMHRALPWEGAGDTGDTTWFGAIDAEGRAVSVIQSVYHEFGSGVVLPATGLCWQNRGASFHLERHHPRELRPGRKPFHTLNPALARFDDGRVMVYGTMGGDGQPQTQAAVYTRYAHFGQELQAAITAPRWLLGRTWGSNSNTLKLEGRFPAAVVEELARRGHPVEVVAGFDEMMGHAGALVRHPGGLIEGAADPRSDGCVAAF</sequence>
<dbReference type="SUPFAM" id="SSF56235">
    <property type="entry name" value="N-terminal nucleophile aminohydrolases (Ntn hydrolases)"/>
    <property type="match status" value="1"/>
</dbReference>
<dbReference type="EMBL" id="QPJY01000003">
    <property type="protein sequence ID" value="RCX31240.1"/>
    <property type="molecule type" value="Genomic_DNA"/>
</dbReference>
<evidence type="ECO:0000313" key="1">
    <source>
        <dbReference type="EMBL" id="RCX31240.1"/>
    </source>
</evidence>
<organism evidence="1 2">
    <name type="scientific">Thioalbus denitrificans</name>
    <dbReference type="NCBI Taxonomy" id="547122"/>
    <lineage>
        <taxon>Bacteria</taxon>
        <taxon>Pseudomonadati</taxon>
        <taxon>Pseudomonadota</taxon>
        <taxon>Gammaproteobacteria</taxon>
        <taxon>Chromatiales</taxon>
        <taxon>Ectothiorhodospiraceae</taxon>
        <taxon>Thioalbus</taxon>
    </lineage>
</organism>
<gene>
    <name evidence="1" type="ORF">DFQ59_103206</name>
</gene>
<dbReference type="InterPro" id="IPR029055">
    <property type="entry name" value="Ntn_hydrolases_N"/>
</dbReference>
<accession>A0A369CB33</accession>
<evidence type="ECO:0000313" key="2">
    <source>
        <dbReference type="Proteomes" id="UP000252707"/>
    </source>
</evidence>
<keyword evidence="1" id="KW-0378">Hydrolase</keyword>
<dbReference type="Pfam" id="PF01019">
    <property type="entry name" value="G_glu_transpept"/>
    <property type="match status" value="1"/>
</dbReference>
<dbReference type="GO" id="GO:0016787">
    <property type="term" value="F:hydrolase activity"/>
    <property type="evidence" value="ECO:0007669"/>
    <property type="project" value="UniProtKB-KW"/>
</dbReference>
<protein>
    <submittedName>
        <fullName evidence="1">Gamma-glutamyltranspeptidase/glutathione hydrolase</fullName>
    </submittedName>
</protein>
<comment type="caution">
    <text evidence="1">The sequence shown here is derived from an EMBL/GenBank/DDBJ whole genome shotgun (WGS) entry which is preliminary data.</text>
</comment>
<dbReference type="Gene3D" id="1.10.246.130">
    <property type="match status" value="1"/>
</dbReference>
<dbReference type="PANTHER" id="PTHR43881">
    <property type="entry name" value="GAMMA-GLUTAMYLTRANSPEPTIDASE (AFU_ORTHOLOGUE AFUA_4G13580)"/>
    <property type="match status" value="1"/>
</dbReference>
<name>A0A369CB33_9GAMM</name>
<dbReference type="InterPro" id="IPR043138">
    <property type="entry name" value="GGT_lsub"/>
</dbReference>
<reference evidence="1 2" key="1">
    <citation type="submission" date="2018-07" db="EMBL/GenBank/DDBJ databases">
        <title>Genomic Encyclopedia of Type Strains, Phase IV (KMG-IV): sequencing the most valuable type-strain genomes for metagenomic binning, comparative biology and taxonomic classification.</title>
        <authorList>
            <person name="Goeker M."/>
        </authorList>
    </citation>
    <scope>NUCLEOTIDE SEQUENCE [LARGE SCALE GENOMIC DNA]</scope>
    <source>
        <strain evidence="1 2">DSM 26407</strain>
    </source>
</reference>
<dbReference type="PRINTS" id="PR01210">
    <property type="entry name" value="GGTRANSPTASE"/>
</dbReference>
<dbReference type="InterPro" id="IPR052896">
    <property type="entry name" value="GGT-like_enzyme"/>
</dbReference>
<dbReference type="PANTHER" id="PTHR43881:SF5">
    <property type="entry name" value="GAMMA-GLUTAMYLTRANSPEPTIDASE"/>
    <property type="match status" value="1"/>
</dbReference>
<dbReference type="InterPro" id="IPR043137">
    <property type="entry name" value="GGT_ssub_C"/>
</dbReference>